<comment type="cofactor">
    <cofactor evidence="6">
        <name>Fe(2+)</name>
        <dbReference type="ChEBI" id="CHEBI:29033"/>
    </cofactor>
    <text evidence="6">Binds 1 Fe(2+) ion per subunit.</text>
</comment>
<feature type="region of interest" description="Disordered" evidence="7">
    <location>
        <begin position="1"/>
        <end position="33"/>
    </location>
</feature>
<dbReference type="GO" id="GO:0005737">
    <property type="term" value="C:cytoplasm"/>
    <property type="evidence" value="ECO:0007669"/>
    <property type="project" value="TreeGrafter"/>
</dbReference>
<dbReference type="GO" id="GO:0035513">
    <property type="term" value="P:oxidative RNA demethylation"/>
    <property type="evidence" value="ECO:0007669"/>
    <property type="project" value="TreeGrafter"/>
</dbReference>
<dbReference type="AlphaFoldDB" id="A0A086Y8K7"/>
<feature type="compositionally biased region" description="Polar residues" evidence="7">
    <location>
        <begin position="8"/>
        <end position="17"/>
    </location>
</feature>
<keyword evidence="1 6" id="KW-0479">Metal-binding</keyword>
<dbReference type="InterPro" id="IPR004574">
    <property type="entry name" value="Alkb"/>
</dbReference>
<feature type="binding site" evidence="5">
    <location>
        <begin position="226"/>
        <end position="232"/>
    </location>
    <ligand>
        <name>2-oxoglutarate</name>
        <dbReference type="ChEBI" id="CHEBI:16810"/>
    </ligand>
</feature>
<dbReference type="RefSeq" id="WP_084684036.1">
    <property type="nucleotide sequence ID" value="NZ_CAMIFG010000130.1"/>
</dbReference>
<evidence type="ECO:0000256" key="4">
    <source>
        <dbReference type="ARBA" id="ARBA00023004"/>
    </source>
</evidence>
<feature type="binding site" evidence="5">
    <location>
        <begin position="101"/>
        <end position="103"/>
    </location>
    <ligand>
        <name>substrate</name>
    </ligand>
</feature>
<evidence type="ECO:0000256" key="2">
    <source>
        <dbReference type="ARBA" id="ARBA00022964"/>
    </source>
</evidence>
<evidence type="ECO:0000256" key="5">
    <source>
        <dbReference type="PIRSR" id="PIRSR604574-1"/>
    </source>
</evidence>
<evidence type="ECO:0000313" key="8">
    <source>
        <dbReference type="EMBL" id="KFI30607.1"/>
    </source>
</evidence>
<dbReference type="EMBL" id="JGYG01000003">
    <property type="protein sequence ID" value="KFI30607.1"/>
    <property type="molecule type" value="Genomic_DNA"/>
</dbReference>
<feature type="binding site" evidence="5">
    <location>
        <begin position="141"/>
        <end position="143"/>
    </location>
    <ligand>
        <name>2-oxoglutarate</name>
        <dbReference type="ChEBI" id="CHEBI:16810"/>
    </ligand>
</feature>
<protein>
    <submittedName>
        <fullName evidence="8">Dioxygenase</fullName>
    </submittedName>
</protein>
<dbReference type="Proteomes" id="UP000028826">
    <property type="component" value="Unassembled WGS sequence"/>
</dbReference>
<proteinExistence type="predicted"/>
<dbReference type="InterPro" id="IPR005123">
    <property type="entry name" value="Oxoglu/Fe-dep_dioxygenase_dom"/>
</dbReference>
<keyword evidence="3" id="KW-0560">Oxidoreductase</keyword>
<dbReference type="OrthoDB" id="9796932at2"/>
<dbReference type="GO" id="GO:0035516">
    <property type="term" value="F:broad specificity oxidative DNA demethylase activity"/>
    <property type="evidence" value="ECO:0007669"/>
    <property type="project" value="TreeGrafter"/>
</dbReference>
<dbReference type="Pfam" id="PF13532">
    <property type="entry name" value="2OG-FeII_Oxy_2"/>
    <property type="match status" value="1"/>
</dbReference>
<feature type="binding site" evidence="6">
    <location>
        <position position="152"/>
    </location>
    <ligand>
        <name>Fe cation</name>
        <dbReference type="ChEBI" id="CHEBI:24875"/>
        <note>catalytic</note>
    </ligand>
</feature>
<dbReference type="eggNOG" id="COG3145">
    <property type="taxonomic scope" value="Bacteria"/>
</dbReference>
<evidence type="ECO:0000256" key="1">
    <source>
        <dbReference type="ARBA" id="ARBA00022723"/>
    </source>
</evidence>
<accession>A0A086Y8K7</accession>
<keyword evidence="4 6" id="KW-0408">Iron</keyword>
<comment type="caution">
    <text evidence="8">The sequence shown here is derived from an EMBL/GenBank/DDBJ whole genome shotgun (WGS) entry which is preliminary data.</text>
</comment>
<dbReference type="Gene3D" id="2.60.120.590">
    <property type="entry name" value="Alpha-ketoglutarate-dependent dioxygenase AlkB-like"/>
    <property type="match status" value="1"/>
</dbReference>
<dbReference type="GO" id="GO:0035515">
    <property type="term" value="F:oxidative RNA demethylase activity"/>
    <property type="evidence" value="ECO:0007669"/>
    <property type="project" value="TreeGrafter"/>
</dbReference>
<keyword evidence="2 8" id="KW-0223">Dioxygenase</keyword>
<dbReference type="STRING" id="195105.CN97_13780"/>
<feature type="binding site" evidence="5">
    <location>
        <position position="182"/>
    </location>
    <ligand>
        <name>substrate</name>
    </ligand>
</feature>
<feature type="binding site" evidence="5">
    <location>
        <position position="156"/>
    </location>
    <ligand>
        <name>substrate</name>
    </ligand>
</feature>
<organism evidence="8 9">
    <name type="scientific">Haematobacter massiliensis</name>
    <dbReference type="NCBI Taxonomy" id="195105"/>
    <lineage>
        <taxon>Bacteria</taxon>
        <taxon>Pseudomonadati</taxon>
        <taxon>Pseudomonadota</taxon>
        <taxon>Alphaproteobacteria</taxon>
        <taxon>Rhodobacterales</taxon>
        <taxon>Paracoccaceae</taxon>
        <taxon>Haematobacter</taxon>
    </lineage>
</organism>
<feature type="binding site" evidence="5">
    <location>
        <position position="94"/>
    </location>
    <ligand>
        <name>substrate</name>
    </ligand>
</feature>
<dbReference type="SUPFAM" id="SSF51197">
    <property type="entry name" value="Clavaminate synthase-like"/>
    <property type="match status" value="1"/>
</dbReference>
<name>A0A086Y8K7_9RHOB</name>
<dbReference type="PANTHER" id="PTHR16557:SF2">
    <property type="entry name" value="NUCLEIC ACID DIOXYGENASE ALKBH1"/>
    <property type="match status" value="1"/>
</dbReference>
<evidence type="ECO:0000256" key="3">
    <source>
        <dbReference type="ARBA" id="ARBA00023002"/>
    </source>
</evidence>
<sequence>MPKRDPSSIRSSEQKQGSDPPPPPGKAASDAPPIVPPVAIRGFLLHRDFLDRTSQEAMVADLRAVAGEAPFLRPVTAWGKPMSVQMTSAGRLGWVTDRRGYRYEPLHPGTGEAWPAIPDGILAVWRAVSGTGRMPDSCLVNFYGESARMGLHQDKDEGDFRFPVVSLSLGDEALFRMGGTTREERTESVWLRSGDVVVMGGEARLAYHGIDRIRFGSSTLLPQGGRINVTLRCVTSA</sequence>
<evidence type="ECO:0000256" key="7">
    <source>
        <dbReference type="SAM" id="MobiDB-lite"/>
    </source>
</evidence>
<dbReference type="GO" id="GO:0008198">
    <property type="term" value="F:ferrous iron binding"/>
    <property type="evidence" value="ECO:0007669"/>
    <property type="project" value="TreeGrafter"/>
</dbReference>
<reference evidence="8 9" key="1">
    <citation type="submission" date="2014-03" db="EMBL/GenBank/DDBJ databases">
        <title>Genome of Haematobacter massiliensis CCUG 47968.</title>
        <authorList>
            <person name="Wang D."/>
            <person name="Wang G."/>
        </authorList>
    </citation>
    <scope>NUCLEOTIDE SEQUENCE [LARGE SCALE GENOMIC DNA]</scope>
    <source>
        <strain evidence="8 9">CCUG 47968</strain>
    </source>
</reference>
<dbReference type="PROSITE" id="PS51471">
    <property type="entry name" value="FE2OG_OXY"/>
    <property type="match status" value="1"/>
</dbReference>
<evidence type="ECO:0000313" key="9">
    <source>
        <dbReference type="Proteomes" id="UP000028826"/>
    </source>
</evidence>
<evidence type="ECO:0000256" key="6">
    <source>
        <dbReference type="PIRSR" id="PIRSR604574-2"/>
    </source>
</evidence>
<dbReference type="PANTHER" id="PTHR16557">
    <property type="entry name" value="ALKYLATED DNA REPAIR PROTEIN ALKB-RELATED"/>
    <property type="match status" value="1"/>
</dbReference>
<dbReference type="InterPro" id="IPR027450">
    <property type="entry name" value="AlkB-like"/>
</dbReference>
<feature type="binding site" evidence="6">
    <location>
        <position position="208"/>
    </location>
    <ligand>
        <name>Fe cation</name>
        <dbReference type="ChEBI" id="CHEBI:24875"/>
        <note>catalytic</note>
    </ligand>
</feature>
<feature type="binding site" evidence="6">
    <location>
        <position position="154"/>
    </location>
    <ligand>
        <name>Fe cation</name>
        <dbReference type="ChEBI" id="CHEBI:24875"/>
        <note>catalytic</note>
    </ligand>
</feature>
<dbReference type="InterPro" id="IPR037151">
    <property type="entry name" value="AlkB-like_sf"/>
</dbReference>
<gene>
    <name evidence="8" type="ORF">CN97_13780</name>
</gene>
<keyword evidence="9" id="KW-1185">Reference proteome</keyword>